<protein>
    <submittedName>
        <fullName evidence="2">Whirly transcription factor</fullName>
    </submittedName>
</protein>
<dbReference type="EMBL" id="FTMP01000012">
    <property type="protein sequence ID" value="SIQ98859.1"/>
    <property type="molecule type" value="Genomic_DNA"/>
</dbReference>
<name>A0A1N6X9B3_AQUAC</name>
<dbReference type="Proteomes" id="UP000185841">
    <property type="component" value="Unassembled WGS sequence"/>
</dbReference>
<sequence>MSQQEVAQMSLRQINEKLQKLGLQFLRPEQVPAITEHASRERFIAAIQQLPGNESALRFVRAIIERVTASNDSGQSSTEDIADREKGDEKATPIQQIGDQDRASFHVYGGKAALCFEADTTRNGVHTIALDAATATGPKQYNWGKKVRLQLTRSELPVVAAVLLGALKQCEFKNHGQDNSKGFSLERQDGGKVFIKVMAKGESVKAVPVEAPDVFFVTALFVRQLQKGLPWLDTAGVLALIRATQSG</sequence>
<accession>A0A1N6X9B3</accession>
<evidence type="ECO:0000256" key="1">
    <source>
        <dbReference type="SAM" id="MobiDB-lite"/>
    </source>
</evidence>
<reference evidence="2 3" key="1">
    <citation type="submission" date="2017-01" db="EMBL/GenBank/DDBJ databases">
        <authorList>
            <person name="Mah S.A."/>
            <person name="Swanson W.J."/>
            <person name="Moy G.W."/>
            <person name="Vacquier V.D."/>
        </authorList>
    </citation>
    <scope>NUCLEOTIDE SEQUENCE [LARGE SCALE GENOMIC DNA]</scope>
    <source>
        <strain evidence="2 3">RU36E</strain>
    </source>
</reference>
<feature type="region of interest" description="Disordered" evidence="1">
    <location>
        <begin position="71"/>
        <end position="96"/>
    </location>
</feature>
<proteinExistence type="predicted"/>
<evidence type="ECO:0000313" key="3">
    <source>
        <dbReference type="Proteomes" id="UP000185841"/>
    </source>
</evidence>
<dbReference type="RefSeq" id="WP_076429254.1">
    <property type="nucleotide sequence ID" value="NZ_FTMP01000012.1"/>
</dbReference>
<dbReference type="GO" id="GO:0006355">
    <property type="term" value="P:regulation of DNA-templated transcription"/>
    <property type="evidence" value="ECO:0007669"/>
    <property type="project" value="InterPro"/>
</dbReference>
<dbReference type="Gene3D" id="2.30.31.10">
    <property type="entry name" value="Transcriptional Coactivator Pc4, Chain A"/>
    <property type="match status" value="1"/>
</dbReference>
<evidence type="ECO:0000313" key="2">
    <source>
        <dbReference type="EMBL" id="SIQ98859.1"/>
    </source>
</evidence>
<gene>
    <name evidence="2" type="ORF">SAMN05878282_11232</name>
</gene>
<dbReference type="AlphaFoldDB" id="A0A1N6X9B3"/>
<dbReference type="InterPro" id="IPR009044">
    <property type="entry name" value="ssDNA-bd_transcriptional_reg"/>
</dbReference>
<organism evidence="2 3">
    <name type="scientific">Aquipseudomonas alcaligenes</name>
    <name type="common">Pseudomonas alcaligenes</name>
    <dbReference type="NCBI Taxonomy" id="43263"/>
    <lineage>
        <taxon>Bacteria</taxon>
        <taxon>Pseudomonadati</taxon>
        <taxon>Pseudomonadota</taxon>
        <taxon>Gammaproteobacteria</taxon>
        <taxon>Pseudomonadales</taxon>
        <taxon>Pseudomonadaceae</taxon>
        <taxon>Aquipseudomonas</taxon>
    </lineage>
</organism>
<dbReference type="GO" id="GO:0003677">
    <property type="term" value="F:DNA binding"/>
    <property type="evidence" value="ECO:0007669"/>
    <property type="project" value="InterPro"/>
</dbReference>
<feature type="compositionally biased region" description="Basic and acidic residues" evidence="1">
    <location>
        <begin position="81"/>
        <end position="91"/>
    </location>
</feature>